<reference evidence="8 9" key="1">
    <citation type="submission" date="2022-01" db="EMBL/GenBank/DDBJ databases">
        <authorList>
            <person name="Xiong W."/>
            <person name="Schranz E."/>
        </authorList>
    </citation>
    <scope>NUCLEOTIDE SEQUENCE [LARGE SCALE GENOMIC DNA]</scope>
</reference>
<dbReference type="PROSITE" id="PS01359">
    <property type="entry name" value="ZF_PHD_1"/>
    <property type="match status" value="1"/>
</dbReference>
<feature type="compositionally biased region" description="Polar residues" evidence="5">
    <location>
        <begin position="445"/>
        <end position="455"/>
    </location>
</feature>
<dbReference type="Pfam" id="PF00628">
    <property type="entry name" value="PHD"/>
    <property type="match status" value="1"/>
</dbReference>
<dbReference type="SUPFAM" id="SSF57903">
    <property type="entry name" value="FYVE/PHD zinc finger"/>
    <property type="match status" value="1"/>
</dbReference>
<dbReference type="SMART" id="SM00249">
    <property type="entry name" value="PHD"/>
    <property type="match status" value="1"/>
</dbReference>
<feature type="region of interest" description="Disordered" evidence="5">
    <location>
        <begin position="445"/>
        <end position="490"/>
    </location>
</feature>
<dbReference type="PANTHER" id="PTHR47527:SF3">
    <property type="entry name" value="RING_FYVE_PHD ZINC FINGER SUPERFAMILY PROTEIN"/>
    <property type="match status" value="1"/>
</dbReference>
<evidence type="ECO:0008006" key="10">
    <source>
        <dbReference type="Google" id="ProtNLM"/>
    </source>
</evidence>
<dbReference type="InterPro" id="IPR019786">
    <property type="entry name" value="Zinc_finger_PHD-type_CS"/>
</dbReference>
<dbReference type="Gene3D" id="3.30.40.10">
    <property type="entry name" value="Zinc/RING finger domain, C3HC4 (zinc finger)"/>
    <property type="match status" value="1"/>
</dbReference>
<evidence type="ECO:0000256" key="1">
    <source>
        <dbReference type="ARBA" id="ARBA00022723"/>
    </source>
</evidence>
<dbReference type="GO" id="GO:0008270">
    <property type="term" value="F:zinc ion binding"/>
    <property type="evidence" value="ECO:0007669"/>
    <property type="project" value="UniProtKB-KW"/>
</dbReference>
<evidence type="ECO:0000259" key="7">
    <source>
        <dbReference type="PROSITE" id="PS51038"/>
    </source>
</evidence>
<evidence type="ECO:0000313" key="8">
    <source>
        <dbReference type="EMBL" id="CAH1428736.1"/>
    </source>
</evidence>
<dbReference type="InterPro" id="IPR001025">
    <property type="entry name" value="BAH_dom"/>
</dbReference>
<comment type="caution">
    <text evidence="8">The sequence shown here is derived from an EMBL/GenBank/DDBJ whole genome shotgun (WGS) entry which is preliminary data.</text>
</comment>
<feature type="compositionally biased region" description="Polar residues" evidence="5">
    <location>
        <begin position="462"/>
        <end position="479"/>
    </location>
</feature>
<dbReference type="InterPro" id="IPR056699">
    <property type="entry name" value="DUF7797"/>
</dbReference>
<dbReference type="SMART" id="SM00439">
    <property type="entry name" value="BAH"/>
    <property type="match status" value="1"/>
</dbReference>
<evidence type="ECO:0000259" key="6">
    <source>
        <dbReference type="PROSITE" id="PS50016"/>
    </source>
</evidence>
<evidence type="ECO:0000256" key="3">
    <source>
        <dbReference type="ARBA" id="ARBA00022833"/>
    </source>
</evidence>
<keyword evidence="3" id="KW-0862">Zinc</keyword>
<sequence length="756" mass="83432">MDNTVVGEPMDLSEMRSETVGEKRPLENGVDRDSGIKKAKGGGVDVGLASNVKKVAEIVLVLATMGKMRGGRKPTAVEVQMMAEAREKLADVCKEFAPKDIFPRDAFGSVIEDLGLNRLREQRLGIRPPKMSIAEKLQLTKQKMEKSEVFPLHSNMYTPPRLQSNISGATENRGASVRMFPSDKTNHTPVSSGSFQNPSNVVHASASNTRALPYQLPTSEVRPGVSNIIHMGRDSSLSVPRAERPHFRIDGGANGSYNTSQSQVIGDHMTGKTPSWSMQPQAASFGKAGSDKVKADGSSSHVITSKPFITQGTPTPMNTNHVPHRMNFIQPPSVSDTHSEVSKIVQKLLHPHLPDHPTWTPPSRDYMTKALTCQMCKGTINDVDTVLVCDACERGYHLRCLHCNPKSIPRGEWQEWHCAKCLTISNGKPLPPKYGRVMRNISTPKLSSNTLTDQPSLDKKSNGISDLSQTASGETNSKLTEVENEKHDKSCLVERSNEEKFAMLSAPQPPANLEAVTSFENHHTQTQTQTETDALAQQSQNSSDVQEVSHSGQQSLEPGVNGSDSVKEEGEEGDPDPVKKSETHHVVVGENEDPLLSSIAMNEVEWVGDVVKEIDGKTYYQSCCINGTSYALKDYALFSSPGNKYLPNKLQEMWEDEKTKKKCVTVTRCFFPDDLPEGVGRPCAPETNEVYESNHESTLLAGLIHGPCEVLPPSKFSEENAVRTRLRARGSDRRKPLFLCKWFYDEIKRLFRDVTC</sequence>
<feature type="domain" description="PHD-type" evidence="6">
    <location>
        <begin position="370"/>
        <end position="424"/>
    </location>
</feature>
<feature type="domain" description="BAH" evidence="7">
    <location>
        <begin position="628"/>
        <end position="755"/>
    </location>
</feature>
<dbReference type="Proteomes" id="UP001157418">
    <property type="component" value="Unassembled WGS sequence"/>
</dbReference>
<dbReference type="PROSITE" id="PS50016">
    <property type="entry name" value="ZF_PHD_2"/>
    <property type="match status" value="1"/>
</dbReference>
<gene>
    <name evidence="8" type="ORF">LVIROSA_LOCUS15647</name>
</gene>
<proteinExistence type="predicted"/>
<dbReference type="PANTHER" id="PTHR47527">
    <property type="entry name" value="RING/FYVE/PHD ZINC FINGER SUPERFAMILY PROTEIN"/>
    <property type="match status" value="1"/>
</dbReference>
<protein>
    <recommendedName>
        <fullName evidence="10">PHD-type domain-containing protein</fullName>
    </recommendedName>
</protein>
<evidence type="ECO:0000313" key="9">
    <source>
        <dbReference type="Proteomes" id="UP001157418"/>
    </source>
</evidence>
<dbReference type="CDD" id="cd04370">
    <property type="entry name" value="BAH"/>
    <property type="match status" value="1"/>
</dbReference>
<evidence type="ECO:0000256" key="4">
    <source>
        <dbReference type="PROSITE-ProRule" id="PRU00146"/>
    </source>
</evidence>
<evidence type="ECO:0000256" key="2">
    <source>
        <dbReference type="ARBA" id="ARBA00022771"/>
    </source>
</evidence>
<feature type="region of interest" description="Disordered" evidence="5">
    <location>
        <begin position="520"/>
        <end position="591"/>
    </location>
</feature>
<dbReference type="GO" id="GO:0003682">
    <property type="term" value="F:chromatin binding"/>
    <property type="evidence" value="ECO:0007669"/>
    <property type="project" value="InterPro"/>
</dbReference>
<accession>A0AAU9MNR7</accession>
<keyword evidence="2 4" id="KW-0863">Zinc-finger</keyword>
<organism evidence="8 9">
    <name type="scientific">Lactuca virosa</name>
    <dbReference type="NCBI Taxonomy" id="75947"/>
    <lineage>
        <taxon>Eukaryota</taxon>
        <taxon>Viridiplantae</taxon>
        <taxon>Streptophyta</taxon>
        <taxon>Embryophyta</taxon>
        <taxon>Tracheophyta</taxon>
        <taxon>Spermatophyta</taxon>
        <taxon>Magnoliopsida</taxon>
        <taxon>eudicotyledons</taxon>
        <taxon>Gunneridae</taxon>
        <taxon>Pentapetalae</taxon>
        <taxon>asterids</taxon>
        <taxon>campanulids</taxon>
        <taxon>Asterales</taxon>
        <taxon>Asteraceae</taxon>
        <taxon>Cichorioideae</taxon>
        <taxon>Cichorieae</taxon>
        <taxon>Lactucinae</taxon>
        <taxon>Lactuca</taxon>
    </lineage>
</organism>
<keyword evidence="1" id="KW-0479">Metal-binding</keyword>
<feature type="compositionally biased region" description="Low complexity" evidence="5">
    <location>
        <begin position="524"/>
        <end position="538"/>
    </location>
</feature>
<dbReference type="Gene3D" id="2.30.30.490">
    <property type="match status" value="1"/>
</dbReference>
<dbReference type="InterPro" id="IPR011011">
    <property type="entry name" value="Znf_FYVE_PHD"/>
</dbReference>
<feature type="region of interest" description="Disordered" evidence="5">
    <location>
        <begin position="1"/>
        <end position="34"/>
    </location>
</feature>
<feature type="compositionally biased region" description="Polar residues" evidence="5">
    <location>
        <begin position="539"/>
        <end position="556"/>
    </location>
</feature>
<dbReference type="Pfam" id="PF01426">
    <property type="entry name" value="BAH"/>
    <property type="match status" value="1"/>
</dbReference>
<feature type="compositionally biased region" description="Basic and acidic residues" evidence="5">
    <location>
        <begin position="480"/>
        <end position="490"/>
    </location>
</feature>
<dbReference type="InterPro" id="IPR001965">
    <property type="entry name" value="Znf_PHD"/>
</dbReference>
<name>A0AAU9MNR7_9ASTR</name>
<feature type="compositionally biased region" description="Basic and acidic residues" evidence="5">
    <location>
        <begin position="13"/>
        <end position="34"/>
    </location>
</feature>
<dbReference type="EMBL" id="CAKMRJ010002223">
    <property type="protein sequence ID" value="CAH1428736.1"/>
    <property type="molecule type" value="Genomic_DNA"/>
</dbReference>
<dbReference type="AlphaFoldDB" id="A0AAU9MNR7"/>
<feature type="compositionally biased region" description="Basic and acidic residues" evidence="5">
    <location>
        <begin position="576"/>
        <end position="587"/>
    </location>
</feature>
<dbReference type="InterPro" id="IPR013083">
    <property type="entry name" value="Znf_RING/FYVE/PHD"/>
</dbReference>
<keyword evidence="9" id="KW-1185">Reference proteome</keyword>
<dbReference type="InterPro" id="IPR043151">
    <property type="entry name" value="BAH_sf"/>
</dbReference>
<evidence type="ECO:0000256" key="5">
    <source>
        <dbReference type="SAM" id="MobiDB-lite"/>
    </source>
</evidence>
<dbReference type="Pfam" id="PF25073">
    <property type="entry name" value="DUF7797"/>
    <property type="match status" value="1"/>
</dbReference>
<dbReference type="InterPro" id="IPR019787">
    <property type="entry name" value="Znf_PHD-finger"/>
</dbReference>
<dbReference type="PROSITE" id="PS51038">
    <property type="entry name" value="BAH"/>
    <property type="match status" value="1"/>
</dbReference>